<evidence type="ECO:0000256" key="1">
    <source>
        <dbReference type="SAM" id="MobiDB-lite"/>
    </source>
</evidence>
<dbReference type="EMBL" id="JAWRVI010000172">
    <property type="protein sequence ID" value="KAK4073075.1"/>
    <property type="molecule type" value="Genomic_DNA"/>
</dbReference>
<comment type="caution">
    <text evidence="2">The sequence shown here is derived from an EMBL/GenBank/DDBJ whole genome shotgun (WGS) entry which is preliminary data.</text>
</comment>
<gene>
    <name evidence="2" type="ORF">Purlil1_13147</name>
</gene>
<proteinExistence type="predicted"/>
<evidence type="ECO:0000313" key="3">
    <source>
        <dbReference type="Proteomes" id="UP001287286"/>
    </source>
</evidence>
<name>A0ABR0BEU6_PURLI</name>
<evidence type="ECO:0000313" key="2">
    <source>
        <dbReference type="EMBL" id="KAK4073075.1"/>
    </source>
</evidence>
<dbReference type="Proteomes" id="UP001287286">
    <property type="component" value="Unassembled WGS sequence"/>
</dbReference>
<feature type="region of interest" description="Disordered" evidence="1">
    <location>
        <begin position="105"/>
        <end position="124"/>
    </location>
</feature>
<protein>
    <submittedName>
        <fullName evidence="2">Uncharacterized protein</fullName>
    </submittedName>
</protein>
<sequence length="188" mass="21083">MTCTSIISQRGLPPGLITVRTSGRTEPLRGPQQDDVQPHLTRGTEVHFQPWPAGDLALREGTSCTARPKSGRAGYEASITTRLRLWLNLCERNWTRRRGERHLWRRRRQTDKPARGAPRASRSKAVVNMRVGASDARLFRRKGTPSAVGLTPHKMRGPDHVLHLAALVLHVDVNFKAVFRLPLAAILK</sequence>
<reference evidence="2 3" key="1">
    <citation type="journal article" date="2024" name="Microbiol. Resour. Announc.">
        <title>Genome annotations for the ascomycete fungi Trichoderma harzianum, Trichoderma aggressivum, and Purpureocillium lilacinum.</title>
        <authorList>
            <person name="Beijen E.P.W."/>
            <person name="Ohm R.A."/>
        </authorList>
    </citation>
    <scope>NUCLEOTIDE SEQUENCE [LARGE SCALE GENOMIC DNA]</scope>
    <source>
        <strain evidence="2 3">CBS 150709</strain>
    </source>
</reference>
<organism evidence="2 3">
    <name type="scientific">Purpureocillium lilacinum</name>
    <name type="common">Paecilomyces lilacinus</name>
    <dbReference type="NCBI Taxonomy" id="33203"/>
    <lineage>
        <taxon>Eukaryota</taxon>
        <taxon>Fungi</taxon>
        <taxon>Dikarya</taxon>
        <taxon>Ascomycota</taxon>
        <taxon>Pezizomycotina</taxon>
        <taxon>Sordariomycetes</taxon>
        <taxon>Hypocreomycetidae</taxon>
        <taxon>Hypocreales</taxon>
        <taxon>Ophiocordycipitaceae</taxon>
        <taxon>Purpureocillium</taxon>
    </lineage>
</organism>
<accession>A0ABR0BEU6</accession>
<feature type="region of interest" description="Disordered" evidence="1">
    <location>
        <begin position="14"/>
        <end position="38"/>
    </location>
</feature>
<keyword evidence="3" id="KW-1185">Reference proteome</keyword>